<reference evidence="3 4" key="1">
    <citation type="submission" date="2018-11" db="EMBL/GenBank/DDBJ databases">
        <title>Sequencing the genomes of 1000 actinobacteria strains.</title>
        <authorList>
            <person name="Klenk H.-P."/>
        </authorList>
    </citation>
    <scope>NUCLEOTIDE SEQUENCE [LARGE SCALE GENOMIC DNA]</scope>
    <source>
        <strain evidence="3 4">DSM 44781</strain>
    </source>
</reference>
<gene>
    <name evidence="3" type="ORF">EDD38_0112</name>
</gene>
<evidence type="ECO:0000256" key="2">
    <source>
        <dbReference type="SAM" id="Phobius"/>
    </source>
</evidence>
<feature type="region of interest" description="Disordered" evidence="1">
    <location>
        <begin position="49"/>
        <end position="69"/>
    </location>
</feature>
<feature type="transmembrane region" description="Helical" evidence="2">
    <location>
        <begin position="22"/>
        <end position="46"/>
    </location>
</feature>
<dbReference type="EMBL" id="RKQG01000001">
    <property type="protein sequence ID" value="RPE31872.1"/>
    <property type="molecule type" value="Genomic_DNA"/>
</dbReference>
<keyword evidence="2" id="KW-1133">Transmembrane helix</keyword>
<evidence type="ECO:0000256" key="1">
    <source>
        <dbReference type="SAM" id="MobiDB-lite"/>
    </source>
</evidence>
<proteinExistence type="predicted"/>
<evidence type="ECO:0000313" key="3">
    <source>
        <dbReference type="EMBL" id="RPE31872.1"/>
    </source>
</evidence>
<keyword evidence="2" id="KW-0472">Membrane</keyword>
<keyword evidence="2" id="KW-0812">Transmembrane</keyword>
<feature type="compositionally biased region" description="Basic and acidic residues" evidence="1">
    <location>
        <begin position="55"/>
        <end position="69"/>
    </location>
</feature>
<keyword evidence="4" id="KW-1185">Reference proteome</keyword>
<sequence length="69" mass="7664">MSPLDVLADLQRRTDLMLPARWQYTTAATCAVATFIVFGSPIGVPVTAGMRHLGRGPDRARTRERRPLK</sequence>
<name>A0A3N4REY1_9ACTN</name>
<organism evidence="3 4">
    <name type="scientific">Kitasatospora cineracea</name>
    <dbReference type="NCBI Taxonomy" id="88074"/>
    <lineage>
        <taxon>Bacteria</taxon>
        <taxon>Bacillati</taxon>
        <taxon>Actinomycetota</taxon>
        <taxon>Actinomycetes</taxon>
        <taxon>Kitasatosporales</taxon>
        <taxon>Streptomycetaceae</taxon>
        <taxon>Kitasatospora</taxon>
    </lineage>
</organism>
<dbReference type="RefSeq" id="WP_123817004.1">
    <property type="nucleotide sequence ID" value="NZ_RKQG01000001.1"/>
</dbReference>
<evidence type="ECO:0000313" key="4">
    <source>
        <dbReference type="Proteomes" id="UP000266906"/>
    </source>
</evidence>
<dbReference type="AlphaFoldDB" id="A0A3N4REY1"/>
<accession>A0A3N4REY1</accession>
<protein>
    <submittedName>
        <fullName evidence="3">Uncharacterized protein</fullName>
    </submittedName>
</protein>
<comment type="caution">
    <text evidence="3">The sequence shown here is derived from an EMBL/GenBank/DDBJ whole genome shotgun (WGS) entry which is preliminary data.</text>
</comment>
<dbReference type="Proteomes" id="UP000266906">
    <property type="component" value="Unassembled WGS sequence"/>
</dbReference>